<dbReference type="PANTHER" id="PTHR45640:SF35">
    <property type="entry name" value="HEAT SHOCK PROTEIN HSP-12.2"/>
    <property type="match status" value="1"/>
</dbReference>
<dbReference type="CDD" id="cd06526">
    <property type="entry name" value="metazoan_ACD"/>
    <property type="match status" value="1"/>
</dbReference>
<dbReference type="GO" id="GO:0042026">
    <property type="term" value="P:protein refolding"/>
    <property type="evidence" value="ECO:0007669"/>
    <property type="project" value="TreeGrafter"/>
</dbReference>
<dbReference type="SUPFAM" id="SSF49764">
    <property type="entry name" value="HSP20-like chaperones"/>
    <property type="match status" value="1"/>
</dbReference>
<dbReference type="PANTHER" id="PTHR45640">
    <property type="entry name" value="HEAT SHOCK PROTEIN HSP-12.2-RELATED"/>
    <property type="match status" value="1"/>
</dbReference>
<dbReference type="PRINTS" id="PR00299">
    <property type="entry name" value="ACRYSTALLIN"/>
</dbReference>
<dbReference type="Gene3D" id="2.60.40.790">
    <property type="match status" value="1"/>
</dbReference>
<dbReference type="GO" id="GO:0005634">
    <property type="term" value="C:nucleus"/>
    <property type="evidence" value="ECO:0007669"/>
    <property type="project" value="TreeGrafter"/>
</dbReference>
<evidence type="ECO:0000259" key="3">
    <source>
        <dbReference type="PROSITE" id="PS01031"/>
    </source>
</evidence>
<comment type="similarity">
    <text evidence="1 2">Belongs to the small heat shock protein (HSP20) family.</text>
</comment>
<dbReference type="FunFam" id="2.60.40.790:FF:000036">
    <property type="entry name" value="Heat Shock Protein"/>
    <property type="match status" value="1"/>
</dbReference>
<dbReference type="GO" id="GO:0051082">
    <property type="term" value="F:unfolded protein binding"/>
    <property type="evidence" value="ECO:0007669"/>
    <property type="project" value="TreeGrafter"/>
</dbReference>
<name>A0A4U5MVG5_STECR</name>
<evidence type="ECO:0000313" key="4">
    <source>
        <dbReference type="EMBL" id="TKR73748.1"/>
    </source>
</evidence>
<dbReference type="GO" id="GO:0009408">
    <property type="term" value="P:response to heat"/>
    <property type="evidence" value="ECO:0007669"/>
    <property type="project" value="TreeGrafter"/>
</dbReference>
<dbReference type="GO" id="GO:0005737">
    <property type="term" value="C:cytoplasm"/>
    <property type="evidence" value="ECO:0007669"/>
    <property type="project" value="TreeGrafter"/>
</dbReference>
<protein>
    <recommendedName>
        <fullName evidence="3">SHSP domain-containing protein</fullName>
    </recommendedName>
</protein>
<proteinExistence type="inferred from homology"/>
<organism evidence="4 5">
    <name type="scientific">Steinernema carpocapsae</name>
    <name type="common">Entomopathogenic nematode</name>
    <dbReference type="NCBI Taxonomy" id="34508"/>
    <lineage>
        <taxon>Eukaryota</taxon>
        <taxon>Metazoa</taxon>
        <taxon>Ecdysozoa</taxon>
        <taxon>Nematoda</taxon>
        <taxon>Chromadorea</taxon>
        <taxon>Rhabditida</taxon>
        <taxon>Tylenchina</taxon>
        <taxon>Panagrolaimomorpha</taxon>
        <taxon>Strongyloidoidea</taxon>
        <taxon>Steinernematidae</taxon>
        <taxon>Steinernema</taxon>
    </lineage>
</organism>
<evidence type="ECO:0000256" key="1">
    <source>
        <dbReference type="PROSITE-ProRule" id="PRU00285"/>
    </source>
</evidence>
<evidence type="ECO:0000256" key="2">
    <source>
        <dbReference type="RuleBase" id="RU003616"/>
    </source>
</evidence>
<dbReference type="EMBL" id="AZBU02000006">
    <property type="protein sequence ID" value="TKR73748.1"/>
    <property type="molecule type" value="Genomic_DNA"/>
</dbReference>
<dbReference type="InterPro" id="IPR001436">
    <property type="entry name" value="Alpha-crystallin/sHSP_animal"/>
</dbReference>
<dbReference type="AlphaFoldDB" id="A0A4U5MVG5"/>
<comment type="caution">
    <text evidence="4">The sequence shown here is derived from an EMBL/GenBank/DDBJ whole genome shotgun (WGS) entry which is preliminary data.</text>
</comment>
<reference evidence="4 5" key="1">
    <citation type="journal article" date="2015" name="Genome Biol.">
        <title>Comparative genomics of Steinernema reveals deeply conserved gene regulatory networks.</title>
        <authorList>
            <person name="Dillman A.R."/>
            <person name="Macchietto M."/>
            <person name="Porter C.F."/>
            <person name="Rogers A."/>
            <person name="Williams B."/>
            <person name="Antoshechkin I."/>
            <person name="Lee M.M."/>
            <person name="Goodwin Z."/>
            <person name="Lu X."/>
            <person name="Lewis E.E."/>
            <person name="Goodrich-Blair H."/>
            <person name="Stock S.P."/>
            <person name="Adams B.J."/>
            <person name="Sternberg P.W."/>
            <person name="Mortazavi A."/>
        </authorList>
    </citation>
    <scope>NUCLEOTIDE SEQUENCE [LARGE SCALE GENOMIC DNA]</scope>
    <source>
        <strain evidence="4 5">ALL</strain>
    </source>
</reference>
<feature type="domain" description="SHSP" evidence="3">
    <location>
        <begin position="16"/>
        <end position="111"/>
    </location>
</feature>
<gene>
    <name evidence="4" type="ORF">L596_021024</name>
</gene>
<dbReference type="InterPro" id="IPR008978">
    <property type="entry name" value="HSP20-like_chaperone"/>
</dbReference>
<dbReference type="InterPro" id="IPR002068">
    <property type="entry name" value="A-crystallin/Hsp20_dom"/>
</dbReference>
<evidence type="ECO:0000313" key="5">
    <source>
        <dbReference type="Proteomes" id="UP000298663"/>
    </source>
</evidence>
<keyword evidence="5" id="KW-1185">Reference proteome</keyword>
<accession>A0A4U5MVG5</accession>
<dbReference type="OrthoDB" id="1431247at2759"/>
<reference evidence="4 5" key="2">
    <citation type="journal article" date="2019" name="G3 (Bethesda)">
        <title>Hybrid Assembly of the Genome of the Entomopathogenic Nematode Steinernema carpocapsae Identifies the X-Chromosome.</title>
        <authorList>
            <person name="Serra L."/>
            <person name="Macchietto M."/>
            <person name="Macias-Munoz A."/>
            <person name="McGill C.J."/>
            <person name="Rodriguez I.M."/>
            <person name="Rodriguez B."/>
            <person name="Murad R."/>
            <person name="Mortazavi A."/>
        </authorList>
    </citation>
    <scope>NUCLEOTIDE SEQUENCE [LARGE SCALE GENOMIC DNA]</scope>
    <source>
        <strain evidence="4 5">ALL</strain>
    </source>
</reference>
<dbReference type="PROSITE" id="PS01031">
    <property type="entry name" value="SHSP"/>
    <property type="match status" value="1"/>
</dbReference>
<dbReference type="Pfam" id="PF00011">
    <property type="entry name" value="HSP20"/>
    <property type="match status" value="1"/>
</dbReference>
<dbReference type="STRING" id="34508.A0A4U5MVG5"/>
<sequence>MSQLDVKHEWHDHQWDWPMQHNDGIVKLYNTNDKFEVGLDAQFFTPKEIDVKVIGGKLAVHCMHESRSDKHGEIKREINRTYELPSDVDPTTLKSYLTHNGILQITAQKKK</sequence>
<dbReference type="Proteomes" id="UP000298663">
    <property type="component" value="Unassembled WGS sequence"/>
</dbReference>